<sequence>MQEYIDKLIKQTVEIINKNKAHGDFFNLLMLSGVGSSEVFTHTPILKELLDPNGTHGQKDLFLKSFISYFKLDFEIDNFFSIKREFRCAQGQIDLLLENKNKAIIIENKIYAGDQSKQLNRYYDYCIEKKKAPSIIYLTLQGNKPSQSSLGKIINKDDKYFLITNNEINSIDLQCLSYKEDITKWLENHILYLVKETPNIESAIRQYLNLLKILTGELITVNKELKKMLVDITPVELEAIRKLSTQFNSSAYRGELLFKLFEYVESKFLETGNFEKSSEFKSIHYTANNCKKWFKQISNSNPAAERDVIGCVLKSKKRPDINFIFVAATDYFHYGIALSEESFTKLEDILKLNPTWGEPKYWKKIPNGWVSKAIGDLRGFSGDAFKLLSIKDNKDLNDFINDCLSELDLLIHL</sequence>
<evidence type="ECO:0000313" key="1">
    <source>
        <dbReference type="EMBL" id="QOW43983.1"/>
    </source>
</evidence>
<dbReference type="AlphaFoldDB" id="A0A7S6VSB1"/>
<dbReference type="InterPro" id="IPR029470">
    <property type="entry name" value="PDDEXK_4"/>
</dbReference>
<dbReference type="EMBL" id="CP048654">
    <property type="protein sequence ID" value="QOW43983.1"/>
    <property type="molecule type" value="Genomic_DNA"/>
</dbReference>
<organism evidence="1 2">
    <name type="scientific">Acinetobacter indicus</name>
    <dbReference type="NCBI Taxonomy" id="756892"/>
    <lineage>
        <taxon>Bacteria</taxon>
        <taxon>Pseudomonadati</taxon>
        <taxon>Pseudomonadota</taxon>
        <taxon>Gammaproteobacteria</taxon>
        <taxon>Moraxellales</taxon>
        <taxon>Moraxellaceae</taxon>
        <taxon>Acinetobacter</taxon>
    </lineage>
</organism>
<dbReference type="Pfam" id="PF14281">
    <property type="entry name" value="PDDEXK_4"/>
    <property type="match status" value="1"/>
</dbReference>
<accession>A0A7S6VSB1</accession>
<name>A0A7S6VSB1_9GAMM</name>
<dbReference type="RefSeq" id="WP_127801422.1">
    <property type="nucleotide sequence ID" value="NZ_CP044450.1"/>
</dbReference>
<protein>
    <submittedName>
        <fullName evidence="1">PD-(D/E)XK nuclease family protein</fullName>
    </submittedName>
</protein>
<reference evidence="1 2" key="1">
    <citation type="submission" date="2020-02" db="EMBL/GenBank/DDBJ databases">
        <title>Tigecycline-resistant Acinetobacter species from pigs and migratory birds.</title>
        <authorList>
            <person name="Chen C."/>
            <person name="Sun J."/>
            <person name="Liao X.-P."/>
            <person name="Liu Y.-H."/>
        </authorList>
    </citation>
    <scope>NUCLEOTIDE SEQUENCE [LARGE SCALE GENOMIC DNA]</scope>
    <source>
        <strain evidence="1 2">C15_T</strain>
    </source>
</reference>
<proteinExistence type="predicted"/>
<evidence type="ECO:0000313" key="2">
    <source>
        <dbReference type="Proteomes" id="UP000593812"/>
    </source>
</evidence>
<gene>
    <name evidence="1" type="ORF">G0027_14715</name>
</gene>
<dbReference type="Proteomes" id="UP000593812">
    <property type="component" value="Chromosome"/>
</dbReference>